<dbReference type="InterPro" id="IPR008023">
    <property type="entry name" value="DUF748"/>
</dbReference>
<dbReference type="InterPro" id="IPR052894">
    <property type="entry name" value="AsmA-related"/>
</dbReference>
<evidence type="ECO:0000256" key="1">
    <source>
        <dbReference type="SAM" id="MobiDB-lite"/>
    </source>
</evidence>
<protein>
    <recommendedName>
        <fullName evidence="5">AsmA-like C-terminal domain-containing protein</fullName>
    </recommendedName>
</protein>
<accession>A0A0K2GE62</accession>
<gene>
    <name evidence="3" type="ORF">NITMOv2_2739</name>
</gene>
<keyword evidence="2" id="KW-0812">Transmembrane</keyword>
<feature type="compositionally biased region" description="Low complexity" evidence="1">
    <location>
        <begin position="23"/>
        <end position="34"/>
    </location>
</feature>
<reference evidence="3 4" key="1">
    <citation type="journal article" date="2015" name="Proc. Natl. Acad. Sci. U.S.A.">
        <title>Expanded metabolic versatility of ubiquitous nitrite-oxidizing bacteria from the genus Nitrospira.</title>
        <authorList>
            <person name="Koch H."/>
            <person name="Lucker S."/>
            <person name="Albertsen M."/>
            <person name="Kitzinger K."/>
            <person name="Herbold C."/>
            <person name="Spieck E."/>
            <person name="Nielsen P.H."/>
            <person name="Wagner M."/>
            <person name="Daims H."/>
        </authorList>
    </citation>
    <scope>NUCLEOTIDE SEQUENCE [LARGE SCALE GENOMIC DNA]</scope>
    <source>
        <strain evidence="3 4">NSP M-1</strain>
    </source>
</reference>
<keyword evidence="2" id="KW-1133">Transmembrane helix</keyword>
<dbReference type="Proteomes" id="UP000069205">
    <property type="component" value="Chromosome"/>
</dbReference>
<evidence type="ECO:0000313" key="4">
    <source>
        <dbReference type="Proteomes" id="UP000069205"/>
    </source>
</evidence>
<feature type="transmembrane region" description="Helical" evidence="2">
    <location>
        <begin position="45"/>
        <end position="66"/>
    </location>
</feature>
<keyword evidence="2" id="KW-0472">Membrane</keyword>
<dbReference type="OrthoDB" id="9758737at2"/>
<organism evidence="3 4">
    <name type="scientific">Nitrospira moscoviensis</name>
    <dbReference type="NCBI Taxonomy" id="42253"/>
    <lineage>
        <taxon>Bacteria</taxon>
        <taxon>Pseudomonadati</taxon>
        <taxon>Nitrospirota</taxon>
        <taxon>Nitrospiria</taxon>
        <taxon>Nitrospirales</taxon>
        <taxon>Nitrospiraceae</taxon>
        <taxon>Nitrospira</taxon>
    </lineage>
</organism>
<dbReference type="RefSeq" id="WP_053380221.1">
    <property type="nucleotide sequence ID" value="NZ_CP011801.1"/>
</dbReference>
<dbReference type="GO" id="GO:0005886">
    <property type="term" value="C:plasma membrane"/>
    <property type="evidence" value="ECO:0007669"/>
    <property type="project" value="TreeGrafter"/>
</dbReference>
<keyword evidence="4" id="KW-1185">Reference proteome</keyword>
<evidence type="ECO:0000256" key="2">
    <source>
        <dbReference type="SAM" id="Phobius"/>
    </source>
</evidence>
<dbReference type="PANTHER" id="PTHR30441">
    <property type="entry name" value="DUF748 DOMAIN-CONTAINING PROTEIN"/>
    <property type="match status" value="1"/>
</dbReference>
<dbReference type="PANTHER" id="PTHR30441:SF8">
    <property type="entry name" value="DUF748 DOMAIN-CONTAINING PROTEIN"/>
    <property type="match status" value="1"/>
</dbReference>
<dbReference type="GO" id="GO:0090313">
    <property type="term" value="P:regulation of protein targeting to membrane"/>
    <property type="evidence" value="ECO:0007669"/>
    <property type="project" value="TreeGrafter"/>
</dbReference>
<name>A0A0K2GE62_NITMO</name>
<proteinExistence type="predicted"/>
<dbReference type="STRING" id="42253.NITMOv2_2739"/>
<dbReference type="Pfam" id="PF05359">
    <property type="entry name" value="DUF748"/>
    <property type="match status" value="1"/>
</dbReference>
<evidence type="ECO:0000313" key="3">
    <source>
        <dbReference type="EMBL" id="ALA59149.1"/>
    </source>
</evidence>
<feature type="region of interest" description="Disordered" evidence="1">
    <location>
        <begin position="1"/>
        <end position="34"/>
    </location>
</feature>
<sequence>MPSSSLSRRPAPRWPPERGDPEAASPVAAVPPAGARPRRRLGAALRWLFGLTLLVAAALALLLPLVSDIVLKPVLLDQLEQWLDRDVEAERLRLSLFPLVRLEFTGVAVRDPGSSEPVFRAGRVELALPLWPLLRRRHVDAERVVIESPWLLVQRDRAGRWRVPFAGAMDRTPPKPPSDESRVLPVNEIRLMQGTVTVVDESRSDGSTPFTISDLQASLSFDSVDETAAIRVSAVLPAGGPLSTFTLLGRLAPVEPDGLAEGLPSFRFDGAGQAAAVDLRRIATWFLPPSQAEALTGTAHVAAQWTVAPGPAGYDARLHRFEVEAGAVALGGSGRATGLGSEEPGYELAVASSPVTIEQLLAVIPMEWLPPRWQELVAAGEPGGTVELLGATIRAPANDGAVVAGTGELALLEGRFLMGPQRIPVQDLSARIVLDTDRVSVEGLTGSYGPVQVMNGALVLSDLRRAPRLDFTATGEAAAMDLAALLPAVVPSPTVGRVLSAVEEIDGDLDFVLRLAGPLSGGGVQLVEADVTARDVGFRAGGLPLPVRHLNGRVVIMPDHMEVQRLHGRLGTMPVEMAGRIALGDVPRWHDVVVRAEAEMQELVDRFLPGGRAAPLADGPARLMARLSGPVAAPQIVGRLDLDEAAIAIDGVVHKPQGAPASVEVAADLSRERRLAVKKFDLVLPPARLSARGSIHLAGAPTFALSIRSHPLAVGRLPAWISLGPLTDGRLSAAVDIKGRGTDWTTWRMNGGLRLDGGVAIVDRLAAPVRALTVGLTFDQDRIRIDHAGGTLGASDLRLSGLVRSWKRTPLITVDVTSSGLDVSGLMAQDKHDRQTSESGRLPSWIDDLDLTASLAIVRVSYESLRLIDVACRLRIEHGIVRIERFKAGTDPGRIGGWLAVEPQERRTAAAEGSLRLSGVPIRSILGLTGEGRDGVTGRLSLRGQAHATLRDLAPAPETVKSQGDIPFSIEDGRIKGLPLVAGLLKIVNLPALVQGRVNLEREGLPFDRITGVLSVERGIVTVKQLYLDGPALKISASGEYDLAADQLDLAMAASPLQSYSNFLRNLPLIGRLFAGERRGFGTTLFAVKGSLGEPEIQTLPAATLASGLMGFGKLAYDILLNAVTLPADLFTQADAAEEEEPGSGRKALGER</sequence>
<dbReference type="AlphaFoldDB" id="A0A0K2GE62"/>
<dbReference type="EMBL" id="CP011801">
    <property type="protein sequence ID" value="ALA59149.1"/>
    <property type="molecule type" value="Genomic_DNA"/>
</dbReference>
<dbReference type="PATRIC" id="fig|42253.5.peg.2709"/>
<dbReference type="KEGG" id="nmv:NITMOv2_2739"/>
<evidence type="ECO:0008006" key="5">
    <source>
        <dbReference type="Google" id="ProtNLM"/>
    </source>
</evidence>